<dbReference type="STRING" id="889378.Spiaf_1707"/>
<evidence type="ECO:0000256" key="1">
    <source>
        <dbReference type="ARBA" id="ARBA00006499"/>
    </source>
</evidence>
<dbReference type="OrthoDB" id="9796570at2"/>
<dbReference type="Proteomes" id="UP000007383">
    <property type="component" value="Chromosome"/>
</dbReference>
<dbReference type="PANTHER" id="PTHR10655:SF17">
    <property type="entry name" value="LYSOPHOSPHOLIPASE-LIKE PROTEIN 1"/>
    <property type="match status" value="1"/>
</dbReference>
<dbReference type="SUPFAM" id="SSF53474">
    <property type="entry name" value="alpha/beta-Hydrolases"/>
    <property type="match status" value="1"/>
</dbReference>
<protein>
    <submittedName>
        <fullName evidence="4">Putative esterase</fullName>
    </submittedName>
</protein>
<dbReference type="KEGG" id="sfc:Spiaf_1707"/>
<dbReference type="PATRIC" id="fig|889378.3.peg.1693"/>
<evidence type="ECO:0000256" key="2">
    <source>
        <dbReference type="ARBA" id="ARBA00022801"/>
    </source>
</evidence>
<dbReference type="InterPro" id="IPR029058">
    <property type="entry name" value="AB_hydrolase_fold"/>
</dbReference>
<comment type="similarity">
    <text evidence="1">Belongs to the AB hydrolase superfamily. AB hydrolase 2 family.</text>
</comment>
<dbReference type="Pfam" id="PF02230">
    <property type="entry name" value="Abhydrolase_2"/>
    <property type="match status" value="1"/>
</dbReference>
<dbReference type="HOGENOM" id="CLU_049413_5_1_12"/>
<dbReference type="EMBL" id="CP003282">
    <property type="protein sequence ID" value="AFG37764.1"/>
    <property type="molecule type" value="Genomic_DNA"/>
</dbReference>
<dbReference type="InterPro" id="IPR003140">
    <property type="entry name" value="PLipase/COase/thioEstase"/>
</dbReference>
<dbReference type="RefSeq" id="WP_014455747.1">
    <property type="nucleotide sequence ID" value="NC_017098.1"/>
</dbReference>
<accession>H9UJS1</accession>
<dbReference type="AlphaFoldDB" id="H9UJS1"/>
<keyword evidence="5" id="KW-1185">Reference proteome</keyword>
<evidence type="ECO:0000313" key="5">
    <source>
        <dbReference type="Proteomes" id="UP000007383"/>
    </source>
</evidence>
<keyword evidence="2" id="KW-0378">Hydrolase</keyword>
<dbReference type="GO" id="GO:0016787">
    <property type="term" value="F:hydrolase activity"/>
    <property type="evidence" value="ECO:0007669"/>
    <property type="project" value="UniProtKB-KW"/>
</dbReference>
<evidence type="ECO:0000313" key="4">
    <source>
        <dbReference type="EMBL" id="AFG37764.1"/>
    </source>
</evidence>
<dbReference type="PANTHER" id="PTHR10655">
    <property type="entry name" value="LYSOPHOSPHOLIPASE-RELATED"/>
    <property type="match status" value="1"/>
</dbReference>
<dbReference type="Gene3D" id="3.40.50.1820">
    <property type="entry name" value="alpha/beta hydrolase"/>
    <property type="match status" value="1"/>
</dbReference>
<evidence type="ECO:0000259" key="3">
    <source>
        <dbReference type="Pfam" id="PF02230"/>
    </source>
</evidence>
<feature type="domain" description="Phospholipase/carboxylesterase/thioesterase" evidence="3">
    <location>
        <begin position="16"/>
        <end position="226"/>
    </location>
</feature>
<reference evidence="5" key="1">
    <citation type="journal article" date="2013" name="Stand. Genomic Sci.">
        <title>Complete genome sequence of the halophilic bacterium Spirochaeta africana type strain (Z-7692(T)) from the alkaline Lake Magadi in the East African Rift.</title>
        <authorList>
            <person name="Liolos K."/>
            <person name="Abt B."/>
            <person name="Scheuner C."/>
            <person name="Teshima H."/>
            <person name="Held B."/>
            <person name="Lapidus A."/>
            <person name="Nolan M."/>
            <person name="Lucas S."/>
            <person name="Deshpande S."/>
            <person name="Cheng J.F."/>
            <person name="Tapia R."/>
            <person name="Goodwin L.A."/>
            <person name="Pitluck S."/>
            <person name="Pagani I."/>
            <person name="Ivanova N."/>
            <person name="Mavromatis K."/>
            <person name="Mikhailova N."/>
            <person name="Huntemann M."/>
            <person name="Pati A."/>
            <person name="Chen A."/>
            <person name="Palaniappan K."/>
            <person name="Land M."/>
            <person name="Rohde M."/>
            <person name="Tindall B.J."/>
            <person name="Detter J.C."/>
            <person name="Goker M."/>
            <person name="Bristow J."/>
            <person name="Eisen J.A."/>
            <person name="Markowitz V."/>
            <person name="Hugenholtz P."/>
            <person name="Woyke T."/>
            <person name="Klenk H.P."/>
            <person name="Kyrpides N.C."/>
        </authorList>
    </citation>
    <scope>NUCLEOTIDE SEQUENCE</scope>
    <source>
        <strain evidence="5">ATCC 700263 / DSM 8902 / Z-7692</strain>
    </source>
</reference>
<name>H9UJS1_SPIAZ</name>
<dbReference type="eggNOG" id="COG0400">
    <property type="taxonomic scope" value="Bacteria"/>
</dbReference>
<sequence length="235" mass="25857">MPIRVYARERAHADIHCILLHGFGADAHDLMGLSSEISTQVQVDYLFPQAPYEIVLDGFRHGTAWFPRDEQEVLRALTGDYFVGLSRMDPDGLRESAREVLEFIAESGLDWNRLVIGGFSQGAMVAAEVALQAPKPPAALLQLSGALVAHERWEKLAQGLSQRWGEDARVPLFQSHGVQDPILDIVGAEAAYEVLTSSVFDGQLHSFAGGHTIPLETLRELSKFLDDLSVDGDPR</sequence>
<proteinExistence type="inferred from homology"/>
<organism evidence="4 5">
    <name type="scientific">Spirochaeta africana (strain ATCC 700263 / DSM 8902 / Z-7692)</name>
    <dbReference type="NCBI Taxonomy" id="889378"/>
    <lineage>
        <taxon>Bacteria</taxon>
        <taxon>Pseudomonadati</taxon>
        <taxon>Spirochaetota</taxon>
        <taxon>Spirochaetia</taxon>
        <taxon>Spirochaetales</taxon>
        <taxon>Spirochaetaceae</taxon>
        <taxon>Spirochaeta</taxon>
    </lineage>
</organism>
<gene>
    <name evidence="4" type="ordered locus">Spiaf_1707</name>
</gene>
<dbReference type="InterPro" id="IPR050565">
    <property type="entry name" value="LYPA1-2/EST-like"/>
</dbReference>